<dbReference type="AlphaFoldDB" id="A0AAW1BXB4"/>
<keyword evidence="1" id="KW-0732">Signal</keyword>
<dbReference type="InterPro" id="IPR036179">
    <property type="entry name" value="Ig-like_dom_sf"/>
</dbReference>
<keyword evidence="6" id="KW-0472">Membrane</keyword>
<feature type="transmembrane region" description="Helical" evidence="6">
    <location>
        <begin position="30"/>
        <end position="49"/>
    </location>
</feature>
<sequence>MIVGLKALLAYCHDCKWDYFIKDYYPYQEYTLQMTFVVFILIFSLTLVAHREATQEIRSNEYFVESQWSSDNSALAKELTLNCKTSGSQHGSVYWKKDLKWVGNGRTLTIRVRETPDAGNYTCWSNTTHELLSSNAVYITKKNEKGEIDEPILKKDPEKKTYFYCEANNYSGNFTCFWGVMSQNSNLKFRVEYEYENQMKSGPGTVICDINPEKTNTKYSASCRRENPCSYTEEYEPIVVFLHVFLTDVFVYEKHSRIFFIKDILKPDISQCQVTRNGTLILLHPATWSTPVSYFGLTYQIKMVFNNKIEEISEVDHSSLLQHGNIMTITKKLCRFSSNRCLIRSRDHYNSHSAWSNWSNC</sequence>
<name>A0AAW1BXB4_CROAD</name>
<protein>
    <recommendedName>
        <fullName evidence="5">Interleukin-12 subunit beta</fullName>
        <shortName evidence="5">IL-12B</shortName>
    </recommendedName>
    <alternativeName>
        <fullName evidence="5">Cytotoxic lymphocyte maturation factor 40 kDa subunit</fullName>
    </alternativeName>
    <alternativeName>
        <fullName evidence="5">IL-12 subunit p40</fullName>
    </alternativeName>
</protein>
<dbReference type="InterPro" id="IPR013783">
    <property type="entry name" value="Ig-like_fold"/>
</dbReference>
<dbReference type="InterPro" id="IPR050676">
    <property type="entry name" value="IL-12"/>
</dbReference>
<dbReference type="Proteomes" id="UP001474421">
    <property type="component" value="Unassembled WGS sequence"/>
</dbReference>
<evidence type="ECO:0000256" key="3">
    <source>
        <dbReference type="ARBA" id="ARBA00023180"/>
    </source>
</evidence>
<keyword evidence="9" id="KW-1185">Reference proteome</keyword>
<dbReference type="SUPFAM" id="SSF49265">
    <property type="entry name" value="Fibronectin type III"/>
    <property type="match status" value="1"/>
</dbReference>
<dbReference type="InterPro" id="IPR015528">
    <property type="entry name" value="IL-12_beta"/>
</dbReference>
<dbReference type="PANTHER" id="PTHR48485">
    <property type="entry name" value="INTERLEUKIN-12 SUBUNIT BETA-RELATED"/>
    <property type="match status" value="1"/>
</dbReference>
<comment type="caution">
    <text evidence="8">The sequence shown here is derived from an EMBL/GenBank/DDBJ whole genome shotgun (WGS) entry which is preliminary data.</text>
</comment>
<feature type="non-terminal residue" evidence="8">
    <location>
        <position position="361"/>
    </location>
</feature>
<dbReference type="InterPro" id="IPR036116">
    <property type="entry name" value="FN3_sf"/>
</dbReference>
<evidence type="ECO:0000256" key="6">
    <source>
        <dbReference type="SAM" id="Phobius"/>
    </source>
</evidence>
<keyword evidence="5" id="KW-0964">Secreted</keyword>
<dbReference type="CDD" id="cd00096">
    <property type="entry name" value="Ig"/>
    <property type="match status" value="1"/>
</dbReference>
<dbReference type="GO" id="GO:0005125">
    <property type="term" value="F:cytokine activity"/>
    <property type="evidence" value="ECO:0007669"/>
    <property type="project" value="UniProtKB-KW"/>
</dbReference>
<evidence type="ECO:0000256" key="2">
    <source>
        <dbReference type="ARBA" id="ARBA00023157"/>
    </source>
</evidence>
<reference evidence="8 9" key="1">
    <citation type="journal article" date="2024" name="Proc. Natl. Acad. Sci. U.S.A.">
        <title>The genetic regulatory architecture and epigenomic basis for age-related changes in rattlesnake venom.</title>
        <authorList>
            <person name="Hogan M.P."/>
            <person name="Holding M.L."/>
            <person name="Nystrom G.S."/>
            <person name="Colston T.J."/>
            <person name="Bartlett D.A."/>
            <person name="Mason A.J."/>
            <person name="Ellsworth S.A."/>
            <person name="Rautsaw R.M."/>
            <person name="Lawrence K.C."/>
            <person name="Strickland J.L."/>
            <person name="He B."/>
            <person name="Fraser P."/>
            <person name="Margres M.J."/>
            <person name="Gilbert D.M."/>
            <person name="Gibbs H.L."/>
            <person name="Parkinson C.L."/>
            <person name="Rokyta D.R."/>
        </authorList>
    </citation>
    <scope>NUCLEOTIDE SEQUENCE [LARGE SCALE GENOMIC DNA]</scope>
    <source>
        <strain evidence="8">DRR0105</strain>
    </source>
</reference>
<evidence type="ECO:0000256" key="1">
    <source>
        <dbReference type="ARBA" id="ARBA00022729"/>
    </source>
</evidence>
<dbReference type="InterPro" id="IPR007110">
    <property type="entry name" value="Ig-like_dom"/>
</dbReference>
<keyword evidence="5" id="KW-0202">Cytokine</keyword>
<keyword evidence="2" id="KW-1015">Disulfide bond</keyword>
<keyword evidence="4 5" id="KW-0393">Immunoglobulin domain</keyword>
<keyword evidence="6" id="KW-1133">Transmembrane helix</keyword>
<gene>
    <name evidence="5" type="primary">IL12B</name>
    <name evidence="8" type="ORF">NXF25_005434</name>
</gene>
<evidence type="ECO:0000256" key="5">
    <source>
        <dbReference type="RuleBase" id="RU281113"/>
    </source>
</evidence>
<accession>A0AAW1BXB4</accession>
<dbReference type="GO" id="GO:0005615">
    <property type="term" value="C:extracellular space"/>
    <property type="evidence" value="ECO:0007669"/>
    <property type="project" value="UniProtKB-KW"/>
</dbReference>
<evidence type="ECO:0000256" key="4">
    <source>
        <dbReference type="ARBA" id="ARBA00023319"/>
    </source>
</evidence>
<dbReference type="GO" id="GO:0004896">
    <property type="term" value="F:cytokine receptor activity"/>
    <property type="evidence" value="ECO:0007669"/>
    <property type="project" value="UniProtKB-UniRule"/>
</dbReference>
<evidence type="ECO:0000259" key="7">
    <source>
        <dbReference type="PROSITE" id="PS50835"/>
    </source>
</evidence>
<dbReference type="Gene3D" id="2.60.40.10">
    <property type="entry name" value="Immunoglobulins"/>
    <property type="match status" value="3"/>
</dbReference>
<dbReference type="PANTHER" id="PTHR48485:SF4">
    <property type="entry name" value="INTERLEUKIN-12 SUBUNIT BETA"/>
    <property type="match status" value="1"/>
</dbReference>
<dbReference type="InterPro" id="IPR019482">
    <property type="entry name" value="IL-12_beta_cen-dom"/>
</dbReference>
<comment type="subcellular location">
    <subcellularLocation>
        <location evidence="5">Secreted</location>
    </subcellularLocation>
</comment>
<comment type="subunit">
    <text evidence="5">Heterodimer with IL12A; disulfide-linked. The heterodimer is known as interleukin IL-12.</text>
</comment>
<dbReference type="PRINTS" id="PR01928">
    <property type="entry name" value="INTRLEUKN12B"/>
</dbReference>
<organism evidence="8 9">
    <name type="scientific">Crotalus adamanteus</name>
    <name type="common">Eastern diamondback rattlesnake</name>
    <dbReference type="NCBI Taxonomy" id="8729"/>
    <lineage>
        <taxon>Eukaryota</taxon>
        <taxon>Metazoa</taxon>
        <taxon>Chordata</taxon>
        <taxon>Craniata</taxon>
        <taxon>Vertebrata</taxon>
        <taxon>Euteleostomi</taxon>
        <taxon>Lepidosauria</taxon>
        <taxon>Squamata</taxon>
        <taxon>Bifurcata</taxon>
        <taxon>Unidentata</taxon>
        <taxon>Episquamata</taxon>
        <taxon>Toxicofera</taxon>
        <taxon>Serpentes</taxon>
        <taxon>Colubroidea</taxon>
        <taxon>Viperidae</taxon>
        <taxon>Crotalinae</taxon>
        <taxon>Crotalus</taxon>
    </lineage>
</organism>
<dbReference type="EMBL" id="JAOTOJ010000002">
    <property type="protein sequence ID" value="KAK9406660.1"/>
    <property type="molecule type" value="Genomic_DNA"/>
</dbReference>
<dbReference type="PROSITE" id="PS50835">
    <property type="entry name" value="IG_LIKE"/>
    <property type="match status" value="1"/>
</dbReference>
<proteinExistence type="inferred from homology"/>
<dbReference type="SUPFAM" id="SSF48726">
    <property type="entry name" value="Immunoglobulin"/>
    <property type="match status" value="1"/>
</dbReference>
<evidence type="ECO:0000313" key="8">
    <source>
        <dbReference type="EMBL" id="KAK9406660.1"/>
    </source>
</evidence>
<feature type="domain" description="Ig-like" evidence="7">
    <location>
        <begin position="61"/>
        <end position="133"/>
    </location>
</feature>
<keyword evidence="3 5" id="KW-0325">Glycoprotein</keyword>
<keyword evidence="6" id="KW-0812">Transmembrane</keyword>
<evidence type="ECO:0000313" key="9">
    <source>
        <dbReference type="Proteomes" id="UP001474421"/>
    </source>
</evidence>
<comment type="similarity">
    <text evidence="5">Belongs to the IL-12B family.</text>
</comment>
<dbReference type="Pfam" id="PF10420">
    <property type="entry name" value="IL12p40_C"/>
    <property type="match status" value="1"/>
</dbReference>